<keyword evidence="3" id="KW-0539">Nucleus</keyword>
<dbReference type="OrthoDB" id="10266662at2759"/>
<comment type="subcellular location">
    <subcellularLocation>
        <location evidence="1">Nucleus</location>
    </subcellularLocation>
</comment>
<dbReference type="FunCoup" id="A0A165BLP0">
    <property type="interactions" value="538"/>
</dbReference>
<dbReference type="GO" id="GO:0005654">
    <property type="term" value="C:nucleoplasm"/>
    <property type="evidence" value="ECO:0007669"/>
    <property type="project" value="TreeGrafter"/>
</dbReference>
<dbReference type="STRING" id="1314781.A0A165BLP0"/>
<dbReference type="InParanoid" id="A0A165BLP0"/>
<dbReference type="Pfam" id="PF03715">
    <property type="entry name" value="Noc2"/>
    <property type="match status" value="1"/>
</dbReference>
<feature type="region of interest" description="Disordered" evidence="4">
    <location>
        <begin position="152"/>
        <end position="183"/>
    </location>
</feature>
<evidence type="ECO:0000256" key="4">
    <source>
        <dbReference type="SAM" id="MobiDB-lite"/>
    </source>
</evidence>
<protein>
    <submittedName>
        <fullName evidence="5">Noc2-domain-containing protein</fullName>
    </submittedName>
</protein>
<evidence type="ECO:0000256" key="1">
    <source>
        <dbReference type="ARBA" id="ARBA00004123"/>
    </source>
</evidence>
<accession>A0A165BLP0</accession>
<evidence type="ECO:0000313" key="5">
    <source>
        <dbReference type="EMBL" id="KZV80867.1"/>
    </source>
</evidence>
<reference evidence="5 6" key="1">
    <citation type="journal article" date="2016" name="Mol. Biol. Evol.">
        <title>Comparative Genomics of Early-Diverging Mushroom-Forming Fungi Provides Insights into the Origins of Lignocellulose Decay Capabilities.</title>
        <authorList>
            <person name="Nagy L.G."/>
            <person name="Riley R."/>
            <person name="Tritt A."/>
            <person name="Adam C."/>
            <person name="Daum C."/>
            <person name="Floudas D."/>
            <person name="Sun H."/>
            <person name="Yadav J.S."/>
            <person name="Pangilinan J."/>
            <person name="Larsson K.H."/>
            <person name="Matsuura K."/>
            <person name="Barry K."/>
            <person name="Labutti K."/>
            <person name="Kuo R."/>
            <person name="Ohm R.A."/>
            <person name="Bhattacharya S.S."/>
            <person name="Shirouzu T."/>
            <person name="Yoshinaga Y."/>
            <person name="Martin F.M."/>
            <person name="Grigoriev I.V."/>
            <person name="Hibbett D.S."/>
        </authorList>
    </citation>
    <scope>NUCLEOTIDE SEQUENCE [LARGE SCALE GENOMIC DNA]</scope>
    <source>
        <strain evidence="5 6">HHB12029</strain>
    </source>
</reference>
<dbReference type="SUPFAM" id="SSF48371">
    <property type="entry name" value="ARM repeat"/>
    <property type="match status" value="1"/>
</dbReference>
<dbReference type="GO" id="GO:0005730">
    <property type="term" value="C:nucleolus"/>
    <property type="evidence" value="ECO:0007669"/>
    <property type="project" value="TreeGrafter"/>
</dbReference>
<dbReference type="PANTHER" id="PTHR12687:SF4">
    <property type="entry name" value="NUCLEOLAR COMPLEX PROTEIN 2 HOMOLOG"/>
    <property type="match status" value="1"/>
</dbReference>
<name>A0A165BLP0_EXIGL</name>
<dbReference type="InterPro" id="IPR005343">
    <property type="entry name" value="Noc2"/>
</dbReference>
<evidence type="ECO:0000256" key="3">
    <source>
        <dbReference type="ARBA" id="ARBA00023242"/>
    </source>
</evidence>
<dbReference type="Proteomes" id="UP000077266">
    <property type="component" value="Unassembled WGS sequence"/>
</dbReference>
<feature type="compositionally biased region" description="Basic residues" evidence="4">
    <location>
        <begin position="19"/>
        <end position="36"/>
    </location>
</feature>
<dbReference type="GO" id="GO:0030691">
    <property type="term" value="C:Noc2p-Noc3p complex"/>
    <property type="evidence" value="ECO:0007669"/>
    <property type="project" value="TreeGrafter"/>
</dbReference>
<dbReference type="AlphaFoldDB" id="A0A165BLP0"/>
<feature type="region of interest" description="Disordered" evidence="4">
    <location>
        <begin position="1"/>
        <end position="119"/>
    </location>
</feature>
<feature type="compositionally biased region" description="Acidic residues" evidence="4">
    <location>
        <begin position="63"/>
        <end position="77"/>
    </location>
</feature>
<dbReference type="PANTHER" id="PTHR12687">
    <property type="entry name" value="NUCLEOLAR COMPLEX 2 AND RAD4-RELATED"/>
    <property type="match status" value="1"/>
</dbReference>
<proteinExistence type="inferred from homology"/>
<sequence>MGKKQSKKLAKSGELKRQIQARHKQKNTKNRIKAKQATKAGAAVANGRAGGKGKGQVPAARGDDDDDDDEMLEDVDDERAGSASGSDDDAAGNGHGSDEDSDDDAASEGDASFAELDDLDDGAAHKIELEQLAKKDPEFYEYLKKHDQELLDFDPEDEPDADDDDGDAQMLGSDDEAEEQRAPVLTKDILRKWQKSLLEHRSLAAFRKLQIAFRAAAHMNEDDQDLSWTIDSPEVFSKVVTTTLRYTPVILDHHMPYKKLPNDSFKPPIQTAKQQQLQRVIHSYIHNVLHLMEQASDHGTILLAIKETGKMVPFFVTSRKTVKTYLKGMLAQWSSAEDDIRVAAFLAIRRLAQSSDEAVTEQVLKGLYLELVRASKSTSAHTLPAINLMKNSASEIYCAHLSAAYIHAFGYIRQLAVHLRNSMKKKTKDSHKLVYNWQFVHSVDFWCLVLARACELDRSGIQNNVQPLIYPLVQVTLGAISLVPNPRSFPLHLQLLRSLLRLIRQTGTYIPFFPPLLPILNSILSSSKPKSAMLAPLDLDLVITAPAPYVRTRIYTETLADETVFVLAEWCHAHQSSVAFPEITFPIVTALRKLVKGAQGTGHKGVSSVKTLVEKLEAAAKWTEAARATVEFGPGQRDKVLRWEKERDVSGSPLDVWLKTLRKTREKQKKAAQAAAAGAGAAASDDD</sequence>
<dbReference type="GO" id="GO:0030690">
    <property type="term" value="C:Noc1p-Noc2p complex"/>
    <property type="evidence" value="ECO:0007669"/>
    <property type="project" value="TreeGrafter"/>
</dbReference>
<evidence type="ECO:0000313" key="6">
    <source>
        <dbReference type="Proteomes" id="UP000077266"/>
    </source>
</evidence>
<feature type="compositionally biased region" description="Basic residues" evidence="4">
    <location>
        <begin position="1"/>
        <end position="10"/>
    </location>
</feature>
<feature type="compositionally biased region" description="Low complexity" evidence="4">
    <location>
        <begin position="37"/>
        <end position="47"/>
    </location>
</feature>
<evidence type="ECO:0000256" key="2">
    <source>
        <dbReference type="ARBA" id="ARBA00005907"/>
    </source>
</evidence>
<comment type="similarity">
    <text evidence="2">Belongs to the NOC2 family.</text>
</comment>
<keyword evidence="6" id="KW-1185">Reference proteome</keyword>
<gene>
    <name evidence="5" type="ORF">EXIGLDRAFT_780432</name>
</gene>
<organism evidence="5 6">
    <name type="scientific">Exidia glandulosa HHB12029</name>
    <dbReference type="NCBI Taxonomy" id="1314781"/>
    <lineage>
        <taxon>Eukaryota</taxon>
        <taxon>Fungi</taxon>
        <taxon>Dikarya</taxon>
        <taxon>Basidiomycota</taxon>
        <taxon>Agaricomycotina</taxon>
        <taxon>Agaricomycetes</taxon>
        <taxon>Auriculariales</taxon>
        <taxon>Exidiaceae</taxon>
        <taxon>Exidia</taxon>
    </lineage>
</organism>
<feature type="compositionally biased region" description="Acidic residues" evidence="4">
    <location>
        <begin position="152"/>
        <end position="178"/>
    </location>
</feature>
<dbReference type="EMBL" id="KV426440">
    <property type="protein sequence ID" value="KZV80867.1"/>
    <property type="molecule type" value="Genomic_DNA"/>
</dbReference>
<dbReference type="GO" id="GO:0042273">
    <property type="term" value="P:ribosomal large subunit biogenesis"/>
    <property type="evidence" value="ECO:0007669"/>
    <property type="project" value="TreeGrafter"/>
</dbReference>
<dbReference type="InterPro" id="IPR016024">
    <property type="entry name" value="ARM-type_fold"/>
</dbReference>